<dbReference type="EMBL" id="JAUNZN010000014">
    <property type="protein sequence ID" value="KAK4812742.1"/>
    <property type="molecule type" value="Genomic_DNA"/>
</dbReference>
<comment type="caution">
    <text evidence="2">The sequence shown here is derived from an EMBL/GenBank/DDBJ whole genome shotgun (WGS) entry which is preliminary data.</text>
</comment>
<name>A0AAN7MT45_MYCAM</name>
<protein>
    <submittedName>
        <fullName evidence="2">Uncharacterized protein</fullName>
    </submittedName>
</protein>
<proteinExistence type="predicted"/>
<dbReference type="AlphaFoldDB" id="A0AAN7MT45"/>
<evidence type="ECO:0000313" key="2">
    <source>
        <dbReference type="EMBL" id="KAK4812742.1"/>
    </source>
</evidence>
<gene>
    <name evidence="2" type="ORF">QYF61_018291</name>
</gene>
<keyword evidence="3" id="KW-1185">Reference proteome</keyword>
<evidence type="ECO:0000256" key="1">
    <source>
        <dbReference type="SAM" id="MobiDB-lite"/>
    </source>
</evidence>
<reference evidence="2 3" key="1">
    <citation type="journal article" date="2023" name="J. Hered.">
        <title>Chromosome-level genome of the wood stork (Mycteria americana) provides insight into avian chromosome evolution.</title>
        <authorList>
            <person name="Flamio R. Jr."/>
            <person name="Ramstad K.M."/>
        </authorList>
    </citation>
    <scope>NUCLEOTIDE SEQUENCE [LARGE SCALE GENOMIC DNA]</scope>
    <source>
        <strain evidence="2">JAX WOST 10</strain>
    </source>
</reference>
<sequence>MVETSDVQSLTRMESGVWGPQYTKGVSKLGRVQCRSTEVIRDWNKKKPGELGLFSLMRRMGPTQSLQSHQEPSVSGEDKDSESPVLELFLVVSLVIKEPTKTGDLLDLILKKEELVGSVKISSILDCRNHEMVEFRICITGVDSEVSAV</sequence>
<organism evidence="2 3">
    <name type="scientific">Mycteria americana</name>
    <name type="common">Wood stork</name>
    <dbReference type="NCBI Taxonomy" id="33587"/>
    <lineage>
        <taxon>Eukaryota</taxon>
        <taxon>Metazoa</taxon>
        <taxon>Chordata</taxon>
        <taxon>Craniata</taxon>
        <taxon>Vertebrata</taxon>
        <taxon>Euteleostomi</taxon>
        <taxon>Archelosauria</taxon>
        <taxon>Archosauria</taxon>
        <taxon>Dinosauria</taxon>
        <taxon>Saurischia</taxon>
        <taxon>Theropoda</taxon>
        <taxon>Coelurosauria</taxon>
        <taxon>Aves</taxon>
        <taxon>Neognathae</taxon>
        <taxon>Neoaves</taxon>
        <taxon>Aequornithes</taxon>
        <taxon>Ciconiiformes</taxon>
        <taxon>Ciconiidae</taxon>
        <taxon>Mycteria</taxon>
    </lineage>
</organism>
<feature type="compositionally biased region" description="Polar residues" evidence="1">
    <location>
        <begin position="62"/>
        <end position="73"/>
    </location>
</feature>
<accession>A0AAN7MT45</accession>
<evidence type="ECO:0000313" key="3">
    <source>
        <dbReference type="Proteomes" id="UP001333110"/>
    </source>
</evidence>
<feature type="region of interest" description="Disordered" evidence="1">
    <location>
        <begin position="62"/>
        <end position="82"/>
    </location>
</feature>
<dbReference type="Proteomes" id="UP001333110">
    <property type="component" value="Unassembled WGS sequence"/>
</dbReference>